<protein>
    <submittedName>
        <fullName evidence="3">Uncharacterized protein LOC106472008</fullName>
    </submittedName>
</protein>
<sequence>MVSIVYLIFFTAALVTAESKSKAARFKRSTDRTKNDDESIARLTSQVYYLGYRLEEFTTFQQKVRKLEDVNNFHSQKISEIINHISDLTSSLAKEKERRDKEHTKPSSDYINMNESTHEKIEENLTSSLHNIAGEIRERILRFEESLKIMKGNIQALKENSLSNFTKMFKDVARSRQVTDDMKVRLDTTENVQTAIKDDLRSVSEKVNLQEQNFNKHKTHLKKDLEEIHDNITEELSYTKTRMNLISDNLSSVNNKTSILQDQYNEFREELYQYRQYMEENFKDAQTTTNSSPSDNEKISLESIKRAFEKYGVNPISNKTMNYRDN</sequence>
<proteinExistence type="predicted"/>
<evidence type="ECO:0000313" key="2">
    <source>
        <dbReference type="Proteomes" id="UP000694941"/>
    </source>
</evidence>
<keyword evidence="1" id="KW-0732">Signal</keyword>
<evidence type="ECO:0000256" key="1">
    <source>
        <dbReference type="SAM" id="SignalP"/>
    </source>
</evidence>
<feature type="chain" id="PRO_5047118380" evidence="1">
    <location>
        <begin position="18"/>
        <end position="326"/>
    </location>
</feature>
<organism evidence="2 3">
    <name type="scientific">Limulus polyphemus</name>
    <name type="common">Atlantic horseshoe crab</name>
    <dbReference type="NCBI Taxonomy" id="6850"/>
    <lineage>
        <taxon>Eukaryota</taxon>
        <taxon>Metazoa</taxon>
        <taxon>Ecdysozoa</taxon>
        <taxon>Arthropoda</taxon>
        <taxon>Chelicerata</taxon>
        <taxon>Merostomata</taxon>
        <taxon>Xiphosura</taxon>
        <taxon>Limulidae</taxon>
        <taxon>Limulus</taxon>
    </lineage>
</organism>
<dbReference type="Proteomes" id="UP000694941">
    <property type="component" value="Unplaced"/>
</dbReference>
<dbReference type="RefSeq" id="XP_013788095.1">
    <property type="nucleotide sequence ID" value="XM_013932641.2"/>
</dbReference>
<feature type="signal peptide" evidence="1">
    <location>
        <begin position="1"/>
        <end position="17"/>
    </location>
</feature>
<reference evidence="3" key="1">
    <citation type="submission" date="2025-08" db="UniProtKB">
        <authorList>
            <consortium name="RefSeq"/>
        </authorList>
    </citation>
    <scope>IDENTIFICATION</scope>
    <source>
        <tissue evidence="3">Muscle</tissue>
    </source>
</reference>
<accession>A0ABM1BT10</accession>
<evidence type="ECO:0000313" key="3">
    <source>
        <dbReference type="RefSeq" id="XP_013788095.1"/>
    </source>
</evidence>
<gene>
    <name evidence="3" type="primary">LOC106472008</name>
</gene>
<keyword evidence="2" id="KW-1185">Reference proteome</keyword>
<dbReference type="GeneID" id="106472008"/>
<name>A0ABM1BT10_LIMPO</name>